<reference evidence="2" key="2">
    <citation type="submission" date="2021-05" db="EMBL/GenBank/DDBJ databases">
        <title>Protein family content uncovers lineage relationships and bacterial pathway maintenance mechanisms in DPANN archaea.</title>
        <authorList>
            <person name="Castelle C.J."/>
            <person name="Meheust R."/>
            <person name="Jaffe A.L."/>
            <person name="Seitz K."/>
            <person name="Gong X."/>
            <person name="Baker B.J."/>
            <person name="Banfield J.F."/>
        </authorList>
    </citation>
    <scope>NUCLEOTIDE SEQUENCE</scope>
    <source>
        <strain evidence="2">RIFCSPHIGHO2_01_FULL_AR10_44_11</strain>
    </source>
</reference>
<proteinExistence type="predicted"/>
<organism evidence="2 3">
    <name type="scientific">Candidatus Iainarchaeum sp</name>
    <dbReference type="NCBI Taxonomy" id="3101447"/>
    <lineage>
        <taxon>Archaea</taxon>
        <taxon>Candidatus Iainarchaeota</taxon>
        <taxon>Candidatus Iainarchaeia</taxon>
        <taxon>Candidatus Iainarchaeales</taxon>
        <taxon>Candidatus Iainarchaeaceae</taxon>
        <taxon>Candidatus Iainarchaeum</taxon>
    </lineage>
</organism>
<dbReference type="Proteomes" id="UP000677687">
    <property type="component" value="Unassembled WGS sequence"/>
</dbReference>
<dbReference type="AlphaFoldDB" id="A0A8T4KQD8"/>
<gene>
    <name evidence="2" type="ORF">J4415_01235</name>
</gene>
<evidence type="ECO:0000313" key="3">
    <source>
        <dbReference type="Proteomes" id="UP000677687"/>
    </source>
</evidence>
<feature type="transmembrane region" description="Helical" evidence="1">
    <location>
        <begin position="12"/>
        <end position="32"/>
    </location>
</feature>
<keyword evidence="1" id="KW-0472">Membrane</keyword>
<keyword evidence="1" id="KW-1133">Transmembrane helix</keyword>
<comment type="caution">
    <text evidence="2">The sequence shown here is derived from an EMBL/GenBank/DDBJ whole genome shotgun (WGS) entry which is preliminary data.</text>
</comment>
<accession>A0A8T4KQD8</accession>
<reference evidence="2" key="1">
    <citation type="submission" date="2021-03" db="EMBL/GenBank/DDBJ databases">
        <authorList>
            <person name="Jaffe A."/>
        </authorList>
    </citation>
    <scope>NUCLEOTIDE SEQUENCE</scope>
    <source>
        <strain evidence="2">RIFCSPHIGHO2_01_FULL_AR10_44_11</strain>
    </source>
</reference>
<dbReference type="EMBL" id="JAGVWD010000016">
    <property type="protein sequence ID" value="MBS3057233.1"/>
    <property type="molecule type" value="Genomic_DNA"/>
</dbReference>
<protein>
    <submittedName>
        <fullName evidence="2">Uncharacterized protein</fullName>
    </submittedName>
</protein>
<name>A0A8T4KQD8_9ARCH</name>
<sequence>MRRKVKLERKHWVYVIGVIMLILVILGINYQVSSQSENITLSESRELLISFNGKQYDYVTAVTVLNRSPDVNFIENSEFQKYFYENLNRLVDKERGLYEFKVLYWAKVIDSASLIFLYDSRLSSDELNNLTEDIIETLNKKWYANKVQLSGQTEKLGD</sequence>
<evidence type="ECO:0000256" key="1">
    <source>
        <dbReference type="SAM" id="Phobius"/>
    </source>
</evidence>
<keyword evidence="1" id="KW-0812">Transmembrane</keyword>
<evidence type="ECO:0000313" key="2">
    <source>
        <dbReference type="EMBL" id="MBS3057233.1"/>
    </source>
</evidence>